<evidence type="ECO:0000256" key="5">
    <source>
        <dbReference type="SAM" id="Coils"/>
    </source>
</evidence>
<comment type="similarity">
    <text evidence="2">Belongs to the universal ribosomal protein uS11 family.</text>
</comment>
<evidence type="ECO:0000256" key="2">
    <source>
        <dbReference type="ARBA" id="ARBA00006194"/>
    </source>
</evidence>
<dbReference type="InterPro" id="IPR036967">
    <property type="entry name" value="Ribosomal_uS11_sf"/>
</dbReference>
<keyword evidence="8" id="KW-1185">Reference proteome</keyword>
<feature type="region of interest" description="Disordered" evidence="6">
    <location>
        <begin position="525"/>
        <end position="605"/>
    </location>
</feature>
<evidence type="ECO:0000256" key="3">
    <source>
        <dbReference type="ARBA" id="ARBA00022980"/>
    </source>
</evidence>
<evidence type="ECO:0000313" key="8">
    <source>
        <dbReference type="Proteomes" id="UP001189429"/>
    </source>
</evidence>
<comment type="caution">
    <text evidence="7">The sequence shown here is derived from an EMBL/GenBank/DDBJ whole genome shotgun (WGS) entry which is preliminary data.</text>
</comment>
<comment type="subcellular location">
    <subcellularLocation>
        <location evidence="1">Plastid</location>
        <location evidence="1">Chloroplast</location>
    </subcellularLocation>
</comment>
<organism evidence="7 8">
    <name type="scientific">Prorocentrum cordatum</name>
    <dbReference type="NCBI Taxonomy" id="2364126"/>
    <lineage>
        <taxon>Eukaryota</taxon>
        <taxon>Sar</taxon>
        <taxon>Alveolata</taxon>
        <taxon>Dinophyceae</taxon>
        <taxon>Prorocentrales</taxon>
        <taxon>Prorocentraceae</taxon>
        <taxon>Prorocentrum</taxon>
    </lineage>
</organism>
<accession>A0ABN9V8L1</accession>
<gene>
    <name evidence="7" type="ORF">PCOR1329_LOCUS55697</name>
</gene>
<dbReference type="Proteomes" id="UP001189429">
    <property type="component" value="Unassembled WGS sequence"/>
</dbReference>
<evidence type="ECO:0000313" key="7">
    <source>
        <dbReference type="EMBL" id="CAK0869291.1"/>
    </source>
</evidence>
<sequence length="1041" mass="115429">MAPTQWATCKQCKMWWWISQMESRDYWCSCGCRVARPKRDMTMTKGDGNAGKGKGKGKDKDKDKQYRTDGATGSNQKGFAQIATALQTMTSSLATLQCDNKDGIAKQLTSVATALQAAASSPAQVPKSRALRLAEAARKLEDANKKYKWAYDAKQSADEKAKKATEWLTASADDVLNAEKEIEMIQQEGKEKPKSIFDQLLNADTEMIQPSEIEIAEVEAHFQYDEDMDEEGKRQVELAKKQVLEHLRQTATTFRGQLKDHLQQAKDKAEQERATITQAYKKRKAGSGEPGVILVDGAGAFLEQRRKAQLNDVEYELQKSGFSAVFTEARQSEKSMKGHHGGTAVITKGHLKATSLRHKARADTTSSVTTHQGPCDMDMIDWTPVTLHLKGTSLLIISLYLDPDASLVDGVNAKKLTSLAAFLHTTSVPWIICGDYNCEFDALEKTGWPTALGATGVVQLPGGQNMSFSGDEIPSNIGFALVNPGGQRLVRGIRAVHDVPGKPHVGLVITMQAAAQVNECRRLCMPKASPHPKSTKKADPNSKAANNKKKKAALPVLDESDNLSDDETAETDTARWETLGPDGCKRNQTEAIADVETSGPVPRRVVTQMDSEDIDPLVDLDANLLNADSNILMPEDGEGAWDTPEAKDTTQKAESTDETMHDPNAATTTSSDLSKETHRTSSQTMQQRIADKAAGVNTTIMGDTWEVAAQLQALESTDTDPGYTTQNAAYKTDLNGAERLGRQHHQFIGTLEKFYCKAYKVDWAGRAVFCGRGHPCYYKSVPLTGGTDWWNRADIVQSTLWKQKHDQKVNHGSARLRKTRAEARSYLLRPQLAKSAYHGSARLRKMRAEKGRPQGAALVDGSERLRQTRSALGSIKDTLQRTQAVQLSRSQKRSFPGNIHRYKTKGGRPEFHNVDRNRHGRIFEPWHNFEIIISASKNNCWITVLNKGWRYRTVFWSNAGNVGYRQAMKKTEQATQAIALNVARKLKRLGVTCAEVTFRKLMKVETCLQAFQSVGLQITRLTHQPRLPQGDPAKPRKQRRV</sequence>
<keyword evidence="5" id="KW-0175">Coiled coil</keyword>
<feature type="compositionally biased region" description="Acidic residues" evidence="6">
    <location>
        <begin position="558"/>
        <end position="570"/>
    </location>
</feature>
<feature type="region of interest" description="Disordered" evidence="6">
    <location>
        <begin position="890"/>
        <end position="913"/>
    </location>
</feature>
<dbReference type="InterPro" id="IPR001971">
    <property type="entry name" value="Ribosomal_uS11"/>
</dbReference>
<dbReference type="Gene3D" id="3.60.10.10">
    <property type="entry name" value="Endonuclease/exonuclease/phosphatase"/>
    <property type="match status" value="1"/>
</dbReference>
<feature type="compositionally biased region" description="Basic and acidic residues" evidence="6">
    <location>
        <begin position="644"/>
        <end position="661"/>
    </location>
</feature>
<dbReference type="Gene3D" id="3.30.420.80">
    <property type="entry name" value="Ribosomal protein S11"/>
    <property type="match status" value="1"/>
</dbReference>
<dbReference type="InterPro" id="IPR036691">
    <property type="entry name" value="Endo/exonu/phosph_ase_sf"/>
</dbReference>
<feature type="coiled-coil region" evidence="5">
    <location>
        <begin position="255"/>
        <end position="282"/>
    </location>
</feature>
<evidence type="ECO:0008006" key="9">
    <source>
        <dbReference type="Google" id="ProtNLM"/>
    </source>
</evidence>
<protein>
    <recommendedName>
        <fullName evidence="9">Endonuclease/exonuclease/phosphatase domain-containing protein</fullName>
    </recommendedName>
</protein>
<keyword evidence="3" id="KW-0689">Ribosomal protein</keyword>
<evidence type="ECO:0000256" key="4">
    <source>
        <dbReference type="ARBA" id="ARBA00023274"/>
    </source>
</evidence>
<feature type="compositionally biased region" description="Basic and acidic residues" evidence="6">
    <location>
        <begin position="56"/>
        <end position="67"/>
    </location>
</feature>
<name>A0ABN9V8L1_9DINO</name>
<dbReference type="SUPFAM" id="SSF56219">
    <property type="entry name" value="DNase I-like"/>
    <property type="match status" value="1"/>
</dbReference>
<keyword evidence="4" id="KW-0687">Ribonucleoprotein</keyword>
<feature type="region of interest" description="Disordered" evidence="6">
    <location>
        <begin position="634"/>
        <end position="684"/>
    </location>
</feature>
<proteinExistence type="inferred from homology"/>
<dbReference type="SUPFAM" id="SSF53137">
    <property type="entry name" value="Translational machinery components"/>
    <property type="match status" value="1"/>
</dbReference>
<dbReference type="EMBL" id="CAUYUJ010016837">
    <property type="protein sequence ID" value="CAK0869291.1"/>
    <property type="molecule type" value="Genomic_DNA"/>
</dbReference>
<feature type="region of interest" description="Disordered" evidence="6">
    <location>
        <begin position="41"/>
        <end position="73"/>
    </location>
</feature>
<evidence type="ECO:0000256" key="6">
    <source>
        <dbReference type="SAM" id="MobiDB-lite"/>
    </source>
</evidence>
<dbReference type="Pfam" id="PF00411">
    <property type="entry name" value="Ribosomal_S11"/>
    <property type="match status" value="1"/>
</dbReference>
<reference evidence="7" key="1">
    <citation type="submission" date="2023-10" db="EMBL/GenBank/DDBJ databases">
        <authorList>
            <person name="Chen Y."/>
            <person name="Shah S."/>
            <person name="Dougan E. K."/>
            <person name="Thang M."/>
            <person name="Chan C."/>
        </authorList>
    </citation>
    <scope>NUCLEOTIDE SEQUENCE [LARGE SCALE GENOMIC DNA]</scope>
</reference>
<evidence type="ECO:0000256" key="1">
    <source>
        <dbReference type="ARBA" id="ARBA00004229"/>
    </source>
</evidence>